<dbReference type="Pfam" id="PF03907">
    <property type="entry name" value="Spo7"/>
    <property type="match status" value="1"/>
</dbReference>
<gene>
    <name evidence="13" type="ORF">EHS24_002074</name>
</gene>
<dbReference type="GO" id="GO:0019888">
    <property type="term" value="F:protein phosphatase regulator activity"/>
    <property type="evidence" value="ECO:0007669"/>
    <property type="project" value="InterPro"/>
</dbReference>
<feature type="transmembrane region" description="Helical" evidence="12">
    <location>
        <begin position="113"/>
        <end position="131"/>
    </location>
</feature>
<protein>
    <recommendedName>
        <fullName evidence="10">Transmembrane protein 188</fullName>
    </recommendedName>
</protein>
<dbReference type="Proteomes" id="UP000279236">
    <property type="component" value="Unassembled WGS sequence"/>
</dbReference>
<evidence type="ECO:0000256" key="5">
    <source>
        <dbReference type="ARBA" id="ARBA00022692"/>
    </source>
</evidence>
<sequence length="396" mass="43059">MSARPATPPAGGHSRSSSSGSIHASGSSTPLPRRPAPTAPYNPAPDTSTYRDLLLFEERLKMNAEMLRRRRRRYSGRIPGTEGASHGVAMSLVPAADADAAAKVWLIVLTRPVFLYSFIVALVVMAYRLVVMPPENLVLLRGLQAAVAVVFITLALFFASGMHEEKIRYAHAYVNHSNKALRPLNMYFNVRRPRSSLLSYLPLPSALKPAPAPLKAQVVPGKRPGTTPRRVSTSSSASAHAGSHTVMAQIPPSTNPRGELIFSSRVDHHFEDGYKRYRAAFERRREERAREEARARRPWWLPSWGRRASTPPPPQRVERLGSASSAAASPALSRRSTPEPGSRGIPSPPASPRTSSMRGARTPSPGAPTPESRARAESYSFVYTGPGEAVSARAGK</sequence>
<reference evidence="13 14" key="1">
    <citation type="submission" date="2018-11" db="EMBL/GenBank/DDBJ databases">
        <title>Genome sequence of Apiotrichum porosum DSM 27194.</title>
        <authorList>
            <person name="Aliyu H."/>
            <person name="Gorte O."/>
            <person name="Ochsenreither K."/>
        </authorList>
    </citation>
    <scope>NUCLEOTIDE SEQUENCE [LARGE SCALE GENOMIC DNA]</scope>
    <source>
        <strain evidence="13 14">DSM 27194</strain>
    </source>
</reference>
<keyword evidence="9" id="KW-0539">Nucleus</keyword>
<comment type="similarity">
    <text evidence="3">Belongs to the CNEP1R1 family.</text>
</comment>
<dbReference type="GO" id="GO:0006629">
    <property type="term" value="P:lipid metabolic process"/>
    <property type="evidence" value="ECO:0007669"/>
    <property type="project" value="UniProtKB-KW"/>
</dbReference>
<evidence type="ECO:0000256" key="4">
    <source>
        <dbReference type="ARBA" id="ARBA00022490"/>
    </source>
</evidence>
<evidence type="ECO:0000256" key="10">
    <source>
        <dbReference type="ARBA" id="ARBA00030458"/>
    </source>
</evidence>
<dbReference type="PANTHER" id="PTHR20996">
    <property type="entry name" value="NUCLEAR ENVELOPE PHOSPHATASE-REGULATORY SUBUNIT 1"/>
    <property type="match status" value="1"/>
</dbReference>
<evidence type="ECO:0000256" key="1">
    <source>
        <dbReference type="ARBA" id="ARBA00004232"/>
    </source>
</evidence>
<evidence type="ECO:0000256" key="3">
    <source>
        <dbReference type="ARBA" id="ARBA00010998"/>
    </source>
</evidence>
<dbReference type="STRING" id="105984.A0A427XHJ6"/>
<dbReference type="AlphaFoldDB" id="A0A427XHJ6"/>
<evidence type="ECO:0000256" key="7">
    <source>
        <dbReference type="ARBA" id="ARBA00023098"/>
    </source>
</evidence>
<keyword evidence="5 12" id="KW-0812">Transmembrane</keyword>
<evidence type="ECO:0000256" key="9">
    <source>
        <dbReference type="ARBA" id="ARBA00023242"/>
    </source>
</evidence>
<feature type="compositionally biased region" description="Low complexity" evidence="11">
    <location>
        <begin position="322"/>
        <end position="335"/>
    </location>
</feature>
<keyword evidence="8 12" id="KW-0472">Membrane</keyword>
<accession>A0A427XHJ6</accession>
<dbReference type="PANTHER" id="PTHR20996:SF1">
    <property type="entry name" value="NUCLEAR ENVELOPE PHOSPHATASE-REGULATORY SUBUNIT 1"/>
    <property type="match status" value="1"/>
</dbReference>
<name>A0A427XHJ6_9TREE</name>
<keyword evidence="4" id="KW-0963">Cytoplasm</keyword>
<comment type="subcellular location">
    <subcellularLocation>
        <location evidence="2">Cytoplasm</location>
    </subcellularLocation>
    <subcellularLocation>
        <location evidence="1">Nucleus membrane</location>
        <topology evidence="1">Multi-pass membrane protein</topology>
    </subcellularLocation>
</comment>
<feature type="compositionally biased region" description="Low complexity" evidence="11">
    <location>
        <begin position="10"/>
        <end position="31"/>
    </location>
</feature>
<feature type="region of interest" description="Disordered" evidence="11">
    <location>
        <begin position="216"/>
        <end position="258"/>
    </location>
</feature>
<dbReference type="OrthoDB" id="5599171at2759"/>
<keyword evidence="14" id="KW-1185">Reference proteome</keyword>
<dbReference type="GO" id="GO:0071595">
    <property type="term" value="C:Nem1-Spo7 phosphatase complex"/>
    <property type="evidence" value="ECO:0007669"/>
    <property type="project" value="InterPro"/>
</dbReference>
<evidence type="ECO:0000313" key="13">
    <source>
        <dbReference type="EMBL" id="RSH78351.1"/>
    </source>
</evidence>
<organism evidence="13 14">
    <name type="scientific">Apiotrichum porosum</name>
    <dbReference type="NCBI Taxonomy" id="105984"/>
    <lineage>
        <taxon>Eukaryota</taxon>
        <taxon>Fungi</taxon>
        <taxon>Dikarya</taxon>
        <taxon>Basidiomycota</taxon>
        <taxon>Agaricomycotina</taxon>
        <taxon>Tremellomycetes</taxon>
        <taxon>Trichosporonales</taxon>
        <taxon>Trichosporonaceae</taxon>
        <taxon>Apiotrichum</taxon>
    </lineage>
</organism>
<evidence type="ECO:0000256" key="6">
    <source>
        <dbReference type="ARBA" id="ARBA00022989"/>
    </source>
</evidence>
<dbReference type="RefSeq" id="XP_028473498.1">
    <property type="nucleotide sequence ID" value="XM_028617820.1"/>
</dbReference>
<keyword evidence="7" id="KW-0443">Lipid metabolism</keyword>
<dbReference type="InterPro" id="IPR005605">
    <property type="entry name" value="Spo7"/>
</dbReference>
<evidence type="ECO:0000256" key="2">
    <source>
        <dbReference type="ARBA" id="ARBA00004496"/>
    </source>
</evidence>
<keyword evidence="6 12" id="KW-1133">Transmembrane helix</keyword>
<evidence type="ECO:0000313" key="14">
    <source>
        <dbReference type="Proteomes" id="UP000279236"/>
    </source>
</evidence>
<feature type="transmembrane region" description="Helical" evidence="12">
    <location>
        <begin position="137"/>
        <end position="159"/>
    </location>
</feature>
<comment type="caution">
    <text evidence="13">The sequence shown here is derived from an EMBL/GenBank/DDBJ whole genome shotgun (WGS) entry which is preliminary data.</text>
</comment>
<proteinExistence type="inferred from homology"/>
<dbReference type="GO" id="GO:0031965">
    <property type="term" value="C:nuclear membrane"/>
    <property type="evidence" value="ECO:0007669"/>
    <property type="project" value="UniProtKB-SubCell"/>
</dbReference>
<feature type="region of interest" description="Disordered" evidence="11">
    <location>
        <begin position="1"/>
        <end position="46"/>
    </location>
</feature>
<feature type="compositionally biased region" description="Low complexity" evidence="11">
    <location>
        <begin position="223"/>
        <end position="246"/>
    </location>
</feature>
<dbReference type="GO" id="GO:0005737">
    <property type="term" value="C:cytoplasm"/>
    <property type="evidence" value="ECO:0007669"/>
    <property type="project" value="UniProtKB-SubCell"/>
</dbReference>
<evidence type="ECO:0000256" key="11">
    <source>
        <dbReference type="SAM" id="MobiDB-lite"/>
    </source>
</evidence>
<evidence type="ECO:0000256" key="8">
    <source>
        <dbReference type="ARBA" id="ARBA00023136"/>
    </source>
</evidence>
<feature type="region of interest" description="Disordered" evidence="11">
    <location>
        <begin position="303"/>
        <end position="396"/>
    </location>
</feature>
<dbReference type="GeneID" id="39586617"/>
<feature type="compositionally biased region" description="Pro residues" evidence="11">
    <location>
        <begin position="32"/>
        <end position="43"/>
    </location>
</feature>
<dbReference type="InterPro" id="IPR019168">
    <property type="entry name" value="NEP1-R1"/>
</dbReference>
<dbReference type="EMBL" id="RSCE01000012">
    <property type="protein sequence ID" value="RSH78351.1"/>
    <property type="molecule type" value="Genomic_DNA"/>
</dbReference>
<evidence type="ECO:0000256" key="12">
    <source>
        <dbReference type="SAM" id="Phobius"/>
    </source>
</evidence>